<dbReference type="GO" id="GO:0016757">
    <property type="term" value="F:glycosyltransferase activity"/>
    <property type="evidence" value="ECO:0007669"/>
    <property type="project" value="UniProtKB-KW"/>
</dbReference>
<dbReference type="InterPro" id="IPR026461">
    <property type="entry name" value="Trfase_2_rSAM/seldom_assoc"/>
</dbReference>
<dbReference type="EMBL" id="JACCDF010000005">
    <property type="protein sequence ID" value="NYS60593.1"/>
    <property type="molecule type" value="Genomic_DNA"/>
</dbReference>
<comment type="subcellular location">
    <subcellularLocation>
        <location evidence="1">Cell membrane</location>
    </subcellularLocation>
</comment>
<feature type="domain" description="Glycosyltransferase 2-like" evidence="6">
    <location>
        <begin position="18"/>
        <end position="135"/>
    </location>
</feature>
<evidence type="ECO:0000256" key="1">
    <source>
        <dbReference type="ARBA" id="ARBA00004236"/>
    </source>
</evidence>
<keyword evidence="4 7" id="KW-0808">Transferase</keyword>
<evidence type="ECO:0000313" key="8">
    <source>
        <dbReference type="Proteomes" id="UP000586119"/>
    </source>
</evidence>
<evidence type="ECO:0000256" key="5">
    <source>
        <dbReference type="ARBA" id="ARBA00023136"/>
    </source>
</evidence>
<keyword evidence="3" id="KW-0328">Glycosyltransferase</keyword>
<dbReference type="GO" id="GO:0005886">
    <property type="term" value="C:plasma membrane"/>
    <property type="evidence" value="ECO:0007669"/>
    <property type="project" value="UniProtKB-SubCell"/>
</dbReference>
<sequence length="239" mass="26805">MSAFPLEQEHRPPGTPLSIIIPVLNEADALPILLAALQPLRAQGAEVIVVDGESQDGTPKLARPLADRVLISPPGRARQMNLGAAQARADALVFLHADTRLPPNALTLITQALATRLWGRFDIHLDGRSHWLPVISAMMNLRSHLSGIATGDQALFIRRDAFDAVGGFPEQPLMEDIEITKRLKRLSRPTCLRAKVVSSGRRWDQYGAWRTMVLMWRLRYRYWRGASAKDLAKEYRHVR</sequence>
<dbReference type="AlphaFoldDB" id="A0A7Z0RUJ3"/>
<dbReference type="Gene3D" id="3.90.550.10">
    <property type="entry name" value="Spore Coat Polysaccharide Biosynthesis Protein SpsA, Chain A"/>
    <property type="match status" value="1"/>
</dbReference>
<comment type="caution">
    <text evidence="7">The sequence shown here is derived from an EMBL/GenBank/DDBJ whole genome shotgun (WGS) entry which is preliminary data.</text>
</comment>
<evidence type="ECO:0000259" key="6">
    <source>
        <dbReference type="Pfam" id="PF00535"/>
    </source>
</evidence>
<evidence type="ECO:0000313" key="7">
    <source>
        <dbReference type="EMBL" id="NYS60593.1"/>
    </source>
</evidence>
<protein>
    <submittedName>
        <fullName evidence="7">TIGR04283 family arsenosugar biosynthesis glycosyltransferase</fullName>
    </submittedName>
</protein>
<organism evidence="7 8">
    <name type="scientific">Vreelandella salicampi</name>
    <dbReference type="NCBI Taxonomy" id="1449798"/>
    <lineage>
        <taxon>Bacteria</taxon>
        <taxon>Pseudomonadati</taxon>
        <taxon>Pseudomonadota</taxon>
        <taxon>Gammaproteobacteria</taxon>
        <taxon>Oceanospirillales</taxon>
        <taxon>Halomonadaceae</taxon>
        <taxon>Vreelandella</taxon>
    </lineage>
</organism>
<proteinExistence type="predicted"/>
<dbReference type="PANTHER" id="PTHR43646">
    <property type="entry name" value="GLYCOSYLTRANSFERASE"/>
    <property type="match status" value="1"/>
</dbReference>
<evidence type="ECO:0000256" key="3">
    <source>
        <dbReference type="ARBA" id="ARBA00022676"/>
    </source>
</evidence>
<accession>A0A7Z0RUJ3</accession>
<evidence type="ECO:0000256" key="2">
    <source>
        <dbReference type="ARBA" id="ARBA00022475"/>
    </source>
</evidence>
<dbReference type="Proteomes" id="UP000586119">
    <property type="component" value="Unassembled WGS sequence"/>
</dbReference>
<reference evidence="7 8" key="1">
    <citation type="journal article" date="2015" name="Int. J. Syst. Evol. Microbiol.">
        <title>Halomonas salicampi sp. nov., a halotolerant and alkalitolerant bacterium isolated from a saltern soil.</title>
        <authorList>
            <person name="Lee J.C."/>
            <person name="Kim Y.S."/>
            <person name="Yun B.S."/>
            <person name="Whang K.S."/>
        </authorList>
    </citation>
    <scope>NUCLEOTIDE SEQUENCE [LARGE SCALE GENOMIC DNA]</scope>
    <source>
        <strain evidence="7 8">BH103</strain>
    </source>
</reference>
<dbReference type="Pfam" id="PF00535">
    <property type="entry name" value="Glycos_transf_2"/>
    <property type="match status" value="1"/>
</dbReference>
<dbReference type="PANTHER" id="PTHR43646:SF2">
    <property type="entry name" value="GLYCOSYLTRANSFERASE 2-LIKE DOMAIN-CONTAINING PROTEIN"/>
    <property type="match status" value="1"/>
</dbReference>
<keyword evidence="8" id="KW-1185">Reference proteome</keyword>
<dbReference type="NCBIfam" id="TIGR04283">
    <property type="entry name" value="glyco_like_mftF"/>
    <property type="match status" value="1"/>
</dbReference>
<gene>
    <name evidence="7" type="ORF">HZS81_07440</name>
</gene>
<dbReference type="InterPro" id="IPR001173">
    <property type="entry name" value="Glyco_trans_2-like"/>
</dbReference>
<dbReference type="CDD" id="cd02522">
    <property type="entry name" value="GT_2_like_a"/>
    <property type="match status" value="1"/>
</dbReference>
<dbReference type="RefSeq" id="WP_179929930.1">
    <property type="nucleotide sequence ID" value="NZ_JACCDF010000005.1"/>
</dbReference>
<evidence type="ECO:0000256" key="4">
    <source>
        <dbReference type="ARBA" id="ARBA00022679"/>
    </source>
</evidence>
<dbReference type="SUPFAM" id="SSF53448">
    <property type="entry name" value="Nucleotide-diphospho-sugar transferases"/>
    <property type="match status" value="1"/>
</dbReference>
<keyword evidence="5" id="KW-0472">Membrane</keyword>
<name>A0A7Z0RUJ3_9GAMM</name>
<dbReference type="InterPro" id="IPR029044">
    <property type="entry name" value="Nucleotide-diphossugar_trans"/>
</dbReference>
<keyword evidence="2" id="KW-1003">Cell membrane</keyword>